<comment type="caution">
    <text evidence="1">The sequence shown here is derived from an EMBL/GenBank/DDBJ whole genome shotgun (WGS) entry which is preliminary data.</text>
</comment>
<reference evidence="1 2" key="1">
    <citation type="submission" date="2018-05" db="EMBL/GenBank/DDBJ databases">
        <title>Polaribacter aquimarinus sp. nov., isolated from sediment in a sediment of sea.</title>
        <authorList>
            <person name="Lu D."/>
        </authorList>
    </citation>
    <scope>NUCLEOTIDE SEQUENCE [LARGE SCALE GENOMIC DNA]</scope>
    <source>
        <strain evidence="1 2">ZY113</strain>
    </source>
</reference>
<evidence type="ECO:0000313" key="1">
    <source>
        <dbReference type="EMBL" id="PWG06917.1"/>
    </source>
</evidence>
<keyword evidence="2" id="KW-1185">Reference proteome</keyword>
<name>A0A2U2JEZ1_9FLAO</name>
<evidence type="ECO:0000313" key="2">
    <source>
        <dbReference type="Proteomes" id="UP000245670"/>
    </source>
</evidence>
<sequence>MTVNQNRYNSEFNANSELKSEFENSEKSNDEFRLIAKSNDNGKIWVYIQNTTSDTISLSHQDYSIYILQEAMDKNGLWKPIEYWESSDCGNSFGEIKIEPNEIIQTESAKYSGDFKTKIRFKLSENNKVYYSNAIEGNINPNKMILPNDFSFTWPLAIMENSGKKTPMELQKKVVFLEPNGMEEFNEFFENSMKKKN</sequence>
<accession>A0A2U2JEZ1</accession>
<proteinExistence type="predicted"/>
<dbReference type="EMBL" id="QFFG01000001">
    <property type="protein sequence ID" value="PWG06917.1"/>
    <property type="molecule type" value="Genomic_DNA"/>
</dbReference>
<dbReference type="Proteomes" id="UP000245670">
    <property type="component" value="Unassembled WGS sequence"/>
</dbReference>
<organism evidence="1 2">
    <name type="scientific">Polaribacter aquimarinus</name>
    <dbReference type="NCBI Taxonomy" id="2100726"/>
    <lineage>
        <taxon>Bacteria</taxon>
        <taxon>Pseudomonadati</taxon>
        <taxon>Bacteroidota</taxon>
        <taxon>Flavobacteriia</taxon>
        <taxon>Flavobacteriales</taxon>
        <taxon>Flavobacteriaceae</taxon>
    </lineage>
</organism>
<dbReference type="AlphaFoldDB" id="A0A2U2JEZ1"/>
<gene>
    <name evidence="1" type="ORF">DIS07_03505</name>
</gene>
<protein>
    <submittedName>
        <fullName evidence="1">Uncharacterized protein</fullName>
    </submittedName>
</protein>